<dbReference type="PROSITE" id="PS51318">
    <property type="entry name" value="TAT"/>
    <property type="match status" value="1"/>
</dbReference>
<dbReference type="RefSeq" id="WP_138324057.1">
    <property type="nucleotide sequence ID" value="NZ_VCDI01000001.1"/>
</dbReference>
<dbReference type="GO" id="GO:0046872">
    <property type="term" value="F:metal ion binding"/>
    <property type="evidence" value="ECO:0007669"/>
    <property type="project" value="UniProtKB-KW"/>
</dbReference>
<feature type="signal peptide" evidence="5">
    <location>
        <begin position="1"/>
        <end position="28"/>
    </location>
</feature>
<dbReference type="CDD" id="cd20304">
    <property type="entry name" value="cupin_OxDC_N"/>
    <property type="match status" value="1"/>
</dbReference>
<proteinExistence type="predicted"/>
<feature type="region of interest" description="Disordered" evidence="4">
    <location>
        <begin position="34"/>
        <end position="69"/>
    </location>
</feature>
<dbReference type="AlphaFoldDB" id="A0A5R9J861"/>
<feature type="binding site" evidence="3">
    <location>
        <position position="344"/>
    </location>
    <ligand>
        <name>Mn(2+)</name>
        <dbReference type="ChEBI" id="CHEBI:29035"/>
        <label>2</label>
    </ligand>
</feature>
<dbReference type="SUPFAM" id="SSF51182">
    <property type="entry name" value="RmlC-like cupins"/>
    <property type="match status" value="1"/>
</dbReference>
<dbReference type="NCBIfam" id="TIGR03404">
    <property type="entry name" value="bicupin_oxalic"/>
    <property type="match status" value="1"/>
</dbReference>
<comment type="caution">
    <text evidence="7">The sequence shown here is derived from an EMBL/GenBank/DDBJ whole genome shotgun (WGS) entry which is preliminary data.</text>
</comment>
<dbReference type="InterPro" id="IPR006311">
    <property type="entry name" value="TAT_signal"/>
</dbReference>
<evidence type="ECO:0000256" key="2">
    <source>
        <dbReference type="PIRSR" id="PIRSR617774-1"/>
    </source>
</evidence>
<dbReference type="Gene3D" id="2.60.120.10">
    <property type="entry name" value="Jelly Rolls"/>
    <property type="match status" value="2"/>
</dbReference>
<dbReference type="GO" id="GO:0033609">
    <property type="term" value="P:oxalate metabolic process"/>
    <property type="evidence" value="ECO:0007669"/>
    <property type="project" value="InterPro"/>
</dbReference>
<gene>
    <name evidence="7" type="ORF">FE263_00775</name>
</gene>
<accession>A0A5R9J861</accession>
<dbReference type="InterPro" id="IPR014710">
    <property type="entry name" value="RmlC-like_jellyroll"/>
</dbReference>
<comment type="cofactor">
    <cofactor evidence="3">
        <name>Mn(2+)</name>
        <dbReference type="ChEBI" id="CHEBI:29035"/>
    </cofactor>
    <text evidence="3">Binds 2 manganese ions per subunit.</text>
</comment>
<keyword evidence="3" id="KW-0464">Manganese</keyword>
<feature type="active site" description="Proton donor" evidence="2">
    <location>
        <position position="358"/>
    </location>
</feature>
<feature type="binding site" evidence="3">
    <location>
        <position position="119"/>
    </location>
    <ligand>
        <name>Mn(2+)</name>
        <dbReference type="ChEBI" id="CHEBI:29035"/>
        <label>1</label>
    </ligand>
</feature>
<evidence type="ECO:0000313" key="8">
    <source>
        <dbReference type="Proteomes" id="UP000305654"/>
    </source>
</evidence>
<dbReference type="Pfam" id="PF00190">
    <property type="entry name" value="Cupin_1"/>
    <property type="match status" value="2"/>
</dbReference>
<feature type="binding site" evidence="3">
    <location>
        <position position="305"/>
    </location>
    <ligand>
        <name>Mn(2+)</name>
        <dbReference type="ChEBI" id="CHEBI:29035"/>
        <label>2</label>
    </ligand>
</feature>
<reference evidence="7 8" key="1">
    <citation type="submission" date="2019-05" db="EMBL/GenBank/DDBJ databases">
        <authorList>
            <person name="Pankratov T."/>
            <person name="Grouzdev D."/>
        </authorList>
    </citation>
    <scope>NUCLEOTIDE SEQUENCE [LARGE SCALE GENOMIC DNA]</scope>
    <source>
        <strain evidence="7 8">KEBCLARHB70R</strain>
    </source>
</reference>
<feature type="binding site" evidence="3">
    <location>
        <position position="125"/>
    </location>
    <ligand>
        <name>Mn(2+)</name>
        <dbReference type="ChEBI" id="CHEBI:29035"/>
        <label>1</label>
    </ligand>
</feature>
<evidence type="ECO:0000256" key="1">
    <source>
        <dbReference type="ARBA" id="ARBA00022723"/>
    </source>
</evidence>
<feature type="domain" description="Cupin type-1" evidence="6">
    <location>
        <begin position="74"/>
        <end position="217"/>
    </location>
</feature>
<dbReference type="EMBL" id="VCDI01000001">
    <property type="protein sequence ID" value="TLU73804.1"/>
    <property type="molecule type" value="Genomic_DNA"/>
</dbReference>
<dbReference type="InterPro" id="IPR011051">
    <property type="entry name" value="RmlC_Cupin_sf"/>
</dbReference>
<dbReference type="InterPro" id="IPR017774">
    <property type="entry name" value="Bicupin_oxalate_deCO2ase/Oxase"/>
</dbReference>
<dbReference type="Proteomes" id="UP000305654">
    <property type="component" value="Unassembled WGS sequence"/>
</dbReference>
<feature type="chain" id="PRO_5024406773" evidence="5">
    <location>
        <begin position="29"/>
        <end position="404"/>
    </location>
</feature>
<evidence type="ECO:0000256" key="5">
    <source>
        <dbReference type="SAM" id="SignalP"/>
    </source>
</evidence>
<organism evidence="7 8">
    <name type="scientific">Lichenicoccus roseus</name>
    <dbReference type="NCBI Taxonomy" id="2683649"/>
    <lineage>
        <taxon>Bacteria</taxon>
        <taxon>Pseudomonadati</taxon>
        <taxon>Pseudomonadota</taxon>
        <taxon>Alphaproteobacteria</taxon>
        <taxon>Acetobacterales</taxon>
        <taxon>Acetobacteraceae</taxon>
        <taxon>Lichenicoccus</taxon>
    </lineage>
</organism>
<feature type="binding site" evidence="3">
    <location>
        <position position="298"/>
    </location>
    <ligand>
        <name>Mn(2+)</name>
        <dbReference type="ChEBI" id="CHEBI:29035"/>
        <label>2</label>
    </ligand>
</feature>
<dbReference type="PANTHER" id="PTHR35848">
    <property type="entry name" value="OXALATE-BINDING PROTEIN"/>
    <property type="match status" value="1"/>
</dbReference>
<evidence type="ECO:0000259" key="6">
    <source>
        <dbReference type="SMART" id="SM00835"/>
    </source>
</evidence>
<dbReference type="SMART" id="SM00835">
    <property type="entry name" value="Cupin_1"/>
    <property type="match status" value="2"/>
</dbReference>
<name>A0A5R9J861_9PROT</name>
<dbReference type="CDD" id="cd20305">
    <property type="entry name" value="cupin_OxDC_C"/>
    <property type="match status" value="1"/>
</dbReference>
<dbReference type="OrthoDB" id="1973590at2"/>
<dbReference type="InterPro" id="IPR051610">
    <property type="entry name" value="GPI/OXD"/>
</dbReference>
<keyword evidence="8" id="KW-1185">Reference proteome</keyword>
<evidence type="ECO:0000256" key="4">
    <source>
        <dbReference type="SAM" id="MobiDB-lite"/>
    </source>
</evidence>
<feature type="binding site" evidence="3">
    <location>
        <position position="300"/>
    </location>
    <ligand>
        <name>Mn(2+)</name>
        <dbReference type="ChEBI" id="CHEBI:29035"/>
        <label>2</label>
    </ligand>
</feature>
<dbReference type="InterPro" id="IPR006045">
    <property type="entry name" value="Cupin_1"/>
</dbReference>
<feature type="binding site" evidence="3">
    <location>
        <position position="164"/>
    </location>
    <ligand>
        <name>Mn(2+)</name>
        <dbReference type="ChEBI" id="CHEBI:29035"/>
        <label>1</label>
    </ligand>
</feature>
<evidence type="ECO:0000313" key="7">
    <source>
        <dbReference type="EMBL" id="TLU73804.1"/>
    </source>
</evidence>
<evidence type="ECO:0000256" key="3">
    <source>
        <dbReference type="PIRSR" id="PIRSR617774-2"/>
    </source>
</evidence>
<protein>
    <submittedName>
        <fullName evidence="7">Cupin domain-containing protein</fullName>
    </submittedName>
</protein>
<sequence>MNPFSRRSILSTSAAAAGGLAAAAVARAQGALQPAHLGRGASDPGPRDTIRDAENPDILNPPPTDQGTLPNLRFSFADSHMRQTDGGWTRQVTQRELGISTTIAGVNMRLKPGGTRELHWHKEGEWSYMLYGSARITAVDQNGRNFVDDVHEGDLWYFPSGVPHSIQGLGSDGCEFLLVFDDGSFNEESTFLLNDWFTHIPPEVLGKNFGVPASMFGHTPPEEQRYIFPLPVPGPLSADRISGNGAVPESFSYRMLQQAPQKLPHGQVRIVDSTNFKASKTISAALVEIEPGGMRELHWHPNAAEWQYYLSGEGRMGVFASGGNARTFDFRAGDVGYVPFAMGHYIENTGNQTLKFLEMFRSPTFQDISLNQWLALTPPALVQGHLQLGDQFTAALDKSKRPVV</sequence>
<feature type="binding site" evidence="3">
    <location>
        <position position="121"/>
    </location>
    <ligand>
        <name>Mn(2+)</name>
        <dbReference type="ChEBI" id="CHEBI:29035"/>
        <label>1</label>
    </ligand>
</feature>
<feature type="domain" description="Cupin type-1" evidence="6">
    <location>
        <begin position="253"/>
        <end position="394"/>
    </location>
</feature>
<feature type="compositionally biased region" description="Basic and acidic residues" evidence="4">
    <location>
        <begin position="45"/>
        <end position="54"/>
    </location>
</feature>
<dbReference type="PANTHER" id="PTHR35848:SF9">
    <property type="entry name" value="SLL1358 PROTEIN"/>
    <property type="match status" value="1"/>
</dbReference>
<keyword evidence="5" id="KW-0732">Signal</keyword>
<keyword evidence="1 3" id="KW-0479">Metal-binding</keyword>